<dbReference type="Proteomes" id="UP000018144">
    <property type="component" value="Unassembled WGS sequence"/>
</dbReference>
<dbReference type="EMBL" id="HF936168">
    <property type="protein sequence ID" value="CCX15431.1"/>
    <property type="molecule type" value="Genomic_DNA"/>
</dbReference>
<protein>
    <submittedName>
        <fullName evidence="1">Uncharacterized protein</fullName>
    </submittedName>
</protein>
<evidence type="ECO:0000313" key="1">
    <source>
        <dbReference type="EMBL" id="CCX15431.1"/>
    </source>
</evidence>
<keyword evidence="2" id="KW-1185">Reference proteome</keyword>
<dbReference type="AlphaFoldDB" id="U4L917"/>
<sequence length="255" mass="29496">MANLLHKLLCLQLRGENVLVCLNRATLSWIAAFAHKVMGLKVIFQRYDETHLELTPLEKQQKRYGTIHLVLEHDFMPRQRSVKYELKVLVPCRIRLELHKPDIDQLGTSYRVPVHLICKRKLEEITSSHRIQALIIEHIAFHFYHSLLYGEIVHWHARDKYASADRTTTKMPFMIAYARKALNTIAPGFTIPEYLPVNHQLDCIDSTWSFGPSYHEKTANLYEKCFETADITTPDIASALRHFGDVVGYCLGISL</sequence>
<name>U4L917_PYROM</name>
<dbReference type="OrthoDB" id="10283579at2759"/>
<gene>
    <name evidence="1" type="ORF">PCON_01706</name>
</gene>
<reference evidence="1 2" key="1">
    <citation type="journal article" date="2013" name="PLoS Genet.">
        <title>The genome and development-dependent transcriptomes of Pyronema confluens: a window into fungal evolution.</title>
        <authorList>
            <person name="Traeger S."/>
            <person name="Altegoer F."/>
            <person name="Freitag M."/>
            <person name="Gabaldon T."/>
            <person name="Kempken F."/>
            <person name="Kumar A."/>
            <person name="Marcet-Houben M."/>
            <person name="Poggeler S."/>
            <person name="Stajich J.E."/>
            <person name="Nowrousian M."/>
        </authorList>
    </citation>
    <scope>NUCLEOTIDE SEQUENCE [LARGE SCALE GENOMIC DNA]</scope>
    <source>
        <strain evidence="2">CBS 100304</strain>
        <tissue evidence="1">Vegetative mycelium</tissue>
    </source>
</reference>
<organism evidence="1 2">
    <name type="scientific">Pyronema omphalodes (strain CBS 100304)</name>
    <name type="common">Pyronema confluens</name>
    <dbReference type="NCBI Taxonomy" id="1076935"/>
    <lineage>
        <taxon>Eukaryota</taxon>
        <taxon>Fungi</taxon>
        <taxon>Dikarya</taxon>
        <taxon>Ascomycota</taxon>
        <taxon>Pezizomycotina</taxon>
        <taxon>Pezizomycetes</taxon>
        <taxon>Pezizales</taxon>
        <taxon>Pyronemataceae</taxon>
        <taxon>Pyronema</taxon>
    </lineage>
</organism>
<proteinExistence type="predicted"/>
<evidence type="ECO:0000313" key="2">
    <source>
        <dbReference type="Proteomes" id="UP000018144"/>
    </source>
</evidence>
<accession>U4L917</accession>